<dbReference type="AlphaFoldDB" id="A0A2V4HKB3"/>
<comment type="caution">
    <text evidence="2">The sequence shown here is derived from an EMBL/GenBank/DDBJ whole genome shotgun (WGS) entry which is preliminary data.</text>
</comment>
<proteinExistence type="inferred from homology"/>
<evidence type="ECO:0000313" key="2">
    <source>
        <dbReference type="EMBL" id="PYB74353.1"/>
    </source>
</evidence>
<dbReference type="SUPFAM" id="SSF52833">
    <property type="entry name" value="Thioredoxin-like"/>
    <property type="match status" value="1"/>
</dbReference>
<sequence>GGEEIRLVSISVDPQRDDSRRLAGYARAFQHGPGWSWLTGSPYAISETLKGLGSFSANLSEHPPLILVGDGRSGHWTRYYGFTDPNVLIGEVNRLSARRVHAKSTAIAGQEVQP</sequence>
<name>A0A2V4HKB3_9PSED</name>
<dbReference type="EMBL" id="QJRO01000030">
    <property type="protein sequence ID" value="PYB74353.1"/>
    <property type="molecule type" value="Genomic_DNA"/>
</dbReference>
<dbReference type="Gene3D" id="3.40.30.10">
    <property type="entry name" value="Glutaredoxin"/>
    <property type="match status" value="1"/>
</dbReference>
<gene>
    <name evidence="2" type="ORF">DMX07_24615</name>
</gene>
<reference evidence="2 3" key="1">
    <citation type="submission" date="2018-06" db="EMBL/GenBank/DDBJ databases">
        <title>Pseudomonas diversity within urban Lake Michigan freshwaters.</title>
        <authorList>
            <person name="Batrich M."/>
            <person name="Hatzopoulos T."/>
            <person name="Putonti C."/>
        </authorList>
    </citation>
    <scope>NUCLEOTIDE SEQUENCE [LARGE SCALE GENOMIC DNA]</scope>
    <source>
        <strain evidence="2 3">LBp-160603</strain>
    </source>
</reference>
<dbReference type="Pfam" id="PF02630">
    <property type="entry name" value="SCO1-SenC"/>
    <property type="match status" value="1"/>
</dbReference>
<accession>A0A2V4HKB3</accession>
<evidence type="ECO:0000313" key="3">
    <source>
        <dbReference type="Proteomes" id="UP000247620"/>
    </source>
</evidence>
<evidence type="ECO:0000256" key="1">
    <source>
        <dbReference type="ARBA" id="ARBA00010996"/>
    </source>
</evidence>
<organism evidence="2 3">
    <name type="scientific">Pseudomonas soli</name>
    <dbReference type="NCBI Taxonomy" id="1306993"/>
    <lineage>
        <taxon>Bacteria</taxon>
        <taxon>Pseudomonadati</taxon>
        <taxon>Pseudomonadota</taxon>
        <taxon>Gammaproteobacteria</taxon>
        <taxon>Pseudomonadales</taxon>
        <taxon>Pseudomonadaceae</taxon>
        <taxon>Pseudomonas</taxon>
    </lineage>
</organism>
<feature type="non-terminal residue" evidence="2">
    <location>
        <position position="1"/>
    </location>
</feature>
<comment type="similarity">
    <text evidence="1">Belongs to the SCO1/2 family.</text>
</comment>
<dbReference type="InterPro" id="IPR036249">
    <property type="entry name" value="Thioredoxin-like_sf"/>
</dbReference>
<dbReference type="RefSeq" id="WP_181427733.1">
    <property type="nucleotide sequence ID" value="NZ_QJRO01000030.1"/>
</dbReference>
<dbReference type="Proteomes" id="UP000247620">
    <property type="component" value="Unassembled WGS sequence"/>
</dbReference>
<dbReference type="InterPro" id="IPR003782">
    <property type="entry name" value="SCO1/SenC"/>
</dbReference>
<protein>
    <submittedName>
        <fullName evidence="2">SCO family protein</fullName>
    </submittedName>
</protein>